<dbReference type="PIRSF" id="PIRSF015582">
    <property type="entry name" value="Cit_lyase_B"/>
    <property type="match status" value="1"/>
</dbReference>
<comment type="cofactor">
    <cofactor evidence="1">
        <name>Mg(2+)</name>
        <dbReference type="ChEBI" id="CHEBI:18420"/>
    </cofactor>
</comment>
<evidence type="ECO:0000256" key="1">
    <source>
        <dbReference type="ARBA" id="ARBA00001946"/>
    </source>
</evidence>
<dbReference type="InterPro" id="IPR011206">
    <property type="entry name" value="Citrate_lyase_beta/mcl1/mcl2"/>
</dbReference>
<dbReference type="EMBL" id="UINC01072310">
    <property type="protein sequence ID" value="SVC07851.1"/>
    <property type="molecule type" value="Genomic_DNA"/>
</dbReference>
<dbReference type="PANTHER" id="PTHR32308">
    <property type="entry name" value="LYASE BETA SUBUNIT, PUTATIVE (AFU_ORTHOLOGUE AFUA_4G13030)-RELATED"/>
    <property type="match status" value="1"/>
</dbReference>
<dbReference type="AlphaFoldDB" id="A0A382JAQ5"/>
<dbReference type="InterPro" id="IPR005000">
    <property type="entry name" value="Aldolase/citrate-lyase_domain"/>
</dbReference>
<protein>
    <recommendedName>
        <fullName evidence="4">HpcH/HpaI aldolase/citrate lyase domain-containing protein</fullName>
    </recommendedName>
</protein>
<evidence type="ECO:0000256" key="2">
    <source>
        <dbReference type="ARBA" id="ARBA00022723"/>
    </source>
</evidence>
<dbReference type="GO" id="GO:0003824">
    <property type="term" value="F:catalytic activity"/>
    <property type="evidence" value="ECO:0007669"/>
    <property type="project" value="InterPro"/>
</dbReference>
<proteinExistence type="predicted"/>
<evidence type="ECO:0000256" key="3">
    <source>
        <dbReference type="ARBA" id="ARBA00022842"/>
    </source>
</evidence>
<feature type="domain" description="HpcH/HpaI aldolase/citrate lyase" evidence="4">
    <location>
        <begin position="3"/>
        <end position="203"/>
    </location>
</feature>
<accession>A0A382JAQ5</accession>
<dbReference type="InterPro" id="IPR015813">
    <property type="entry name" value="Pyrv/PenolPyrv_kinase-like_dom"/>
</dbReference>
<gene>
    <name evidence="5" type="ORF">METZ01_LOCUS260705</name>
</gene>
<keyword evidence="2" id="KW-0479">Metal-binding</keyword>
<keyword evidence="3" id="KW-0460">Magnesium</keyword>
<dbReference type="GO" id="GO:0000287">
    <property type="term" value="F:magnesium ion binding"/>
    <property type="evidence" value="ECO:0007669"/>
    <property type="project" value="TreeGrafter"/>
</dbReference>
<evidence type="ECO:0000259" key="4">
    <source>
        <dbReference type="Pfam" id="PF03328"/>
    </source>
</evidence>
<organism evidence="5">
    <name type="scientific">marine metagenome</name>
    <dbReference type="NCBI Taxonomy" id="408172"/>
    <lineage>
        <taxon>unclassified sequences</taxon>
        <taxon>metagenomes</taxon>
        <taxon>ecological metagenomes</taxon>
    </lineage>
</organism>
<dbReference type="InterPro" id="IPR040442">
    <property type="entry name" value="Pyrv_kinase-like_dom_sf"/>
</dbReference>
<dbReference type="PANTHER" id="PTHR32308:SF0">
    <property type="entry name" value="HPCH_HPAI ALDOLASE_CITRATE LYASE DOMAIN-CONTAINING PROTEIN"/>
    <property type="match status" value="1"/>
</dbReference>
<feature type="non-terminal residue" evidence="5">
    <location>
        <position position="1"/>
    </location>
</feature>
<dbReference type="SUPFAM" id="SSF51621">
    <property type="entry name" value="Phosphoenolpyruvate/pyruvate domain"/>
    <property type="match status" value="1"/>
</dbReference>
<evidence type="ECO:0000313" key="5">
    <source>
        <dbReference type="EMBL" id="SVC07851.1"/>
    </source>
</evidence>
<dbReference type="GO" id="GO:0006107">
    <property type="term" value="P:oxaloacetate metabolic process"/>
    <property type="evidence" value="ECO:0007669"/>
    <property type="project" value="TreeGrafter"/>
</dbReference>
<reference evidence="5" key="1">
    <citation type="submission" date="2018-05" db="EMBL/GenBank/DDBJ databases">
        <authorList>
            <person name="Lanie J.A."/>
            <person name="Ng W.-L."/>
            <person name="Kazmierczak K.M."/>
            <person name="Andrzejewski T.M."/>
            <person name="Davidsen T.M."/>
            <person name="Wayne K.J."/>
            <person name="Tettelin H."/>
            <person name="Glass J.I."/>
            <person name="Rusch D."/>
            <person name="Podicherti R."/>
            <person name="Tsui H.-C.T."/>
            <person name="Winkler M.E."/>
        </authorList>
    </citation>
    <scope>NUCLEOTIDE SEQUENCE</scope>
</reference>
<dbReference type="Pfam" id="PF03328">
    <property type="entry name" value="HpcH_HpaI"/>
    <property type="match status" value="1"/>
</dbReference>
<name>A0A382JAQ5_9ZZZZ</name>
<dbReference type="Gene3D" id="3.20.20.60">
    <property type="entry name" value="Phosphoenolpyruvate-binding domains"/>
    <property type="match status" value="1"/>
</dbReference>
<sequence length="270" mass="30303">DKYNPDAIIIDLEDTVPPNLKNKVRHEVAQLIPDLVSPPLVRINNDNDYLENDLRAIITKNTRGILLPKVENTDNLELVDSIMSESERELGLENNSIKLILLIETALGVMRCYELASSLPRIESVSFGSAEDGDLQTNLGCSFSIEGPELLYARSRVLLEARAAKLPYVLDGAFSGIDDLDGFKEDCKISRRLGYDGRTLVHPAQIEPAREIYTISEEQVKYYQRVIQEFEASEKSGNASIKVDGKLVDYAMYNQAKSLLQRFRPDILAN</sequence>